<dbReference type="PaxDb" id="39947-A0A0N7KG77"/>
<evidence type="ECO:0000256" key="1">
    <source>
        <dbReference type="SAM" id="MobiDB-lite"/>
    </source>
</evidence>
<dbReference type="InParanoid" id="A0A0N7KG77"/>
<name>A0A0N7KG77_ORYSJ</name>
<accession>A0A0N7KG77</accession>
<feature type="region of interest" description="Disordered" evidence="1">
    <location>
        <begin position="177"/>
        <end position="218"/>
    </location>
</feature>
<dbReference type="Proteomes" id="UP000059680">
    <property type="component" value="Chromosome 2"/>
</dbReference>
<reference evidence="2 3" key="2">
    <citation type="journal article" date="2013" name="Plant Cell Physiol.">
        <title>Rice Annotation Project Database (RAP-DB): an integrative and interactive database for rice genomics.</title>
        <authorList>
            <person name="Sakai H."/>
            <person name="Lee S.S."/>
            <person name="Tanaka T."/>
            <person name="Numa H."/>
            <person name="Kim J."/>
            <person name="Kawahara Y."/>
            <person name="Wakimoto H."/>
            <person name="Yang C.C."/>
            <person name="Iwamoto M."/>
            <person name="Abe T."/>
            <person name="Yamada Y."/>
            <person name="Muto A."/>
            <person name="Inokuchi H."/>
            <person name="Ikemura T."/>
            <person name="Matsumoto T."/>
            <person name="Sasaki T."/>
            <person name="Itoh T."/>
        </authorList>
    </citation>
    <scope>NUCLEOTIDE SEQUENCE [LARGE SCALE GENOMIC DNA]</scope>
    <source>
        <strain evidence="3">cv. Nipponbare</strain>
    </source>
</reference>
<reference evidence="3" key="1">
    <citation type="journal article" date="2005" name="Nature">
        <title>The map-based sequence of the rice genome.</title>
        <authorList>
            <consortium name="International rice genome sequencing project (IRGSP)"/>
            <person name="Matsumoto T."/>
            <person name="Wu J."/>
            <person name="Kanamori H."/>
            <person name="Katayose Y."/>
            <person name="Fujisawa M."/>
            <person name="Namiki N."/>
            <person name="Mizuno H."/>
            <person name="Yamamoto K."/>
            <person name="Antonio B.A."/>
            <person name="Baba T."/>
            <person name="Sakata K."/>
            <person name="Nagamura Y."/>
            <person name="Aoki H."/>
            <person name="Arikawa K."/>
            <person name="Arita K."/>
            <person name="Bito T."/>
            <person name="Chiden Y."/>
            <person name="Fujitsuka N."/>
            <person name="Fukunaka R."/>
            <person name="Hamada M."/>
            <person name="Harada C."/>
            <person name="Hayashi A."/>
            <person name="Hijishita S."/>
            <person name="Honda M."/>
            <person name="Hosokawa S."/>
            <person name="Ichikawa Y."/>
            <person name="Idonuma A."/>
            <person name="Iijima M."/>
            <person name="Ikeda M."/>
            <person name="Ikeno M."/>
            <person name="Ito K."/>
            <person name="Ito S."/>
            <person name="Ito T."/>
            <person name="Ito Y."/>
            <person name="Ito Y."/>
            <person name="Iwabuchi A."/>
            <person name="Kamiya K."/>
            <person name="Karasawa W."/>
            <person name="Kurita K."/>
            <person name="Katagiri S."/>
            <person name="Kikuta A."/>
            <person name="Kobayashi H."/>
            <person name="Kobayashi N."/>
            <person name="Machita K."/>
            <person name="Maehara T."/>
            <person name="Masukawa M."/>
            <person name="Mizubayashi T."/>
            <person name="Mukai Y."/>
            <person name="Nagasaki H."/>
            <person name="Nagata Y."/>
            <person name="Naito S."/>
            <person name="Nakashima M."/>
            <person name="Nakama Y."/>
            <person name="Nakamichi Y."/>
            <person name="Nakamura M."/>
            <person name="Meguro A."/>
            <person name="Negishi M."/>
            <person name="Ohta I."/>
            <person name="Ohta T."/>
            <person name="Okamoto M."/>
            <person name="Ono N."/>
            <person name="Saji S."/>
            <person name="Sakaguchi M."/>
            <person name="Sakai K."/>
            <person name="Shibata M."/>
            <person name="Shimokawa T."/>
            <person name="Song J."/>
            <person name="Takazaki Y."/>
            <person name="Terasawa K."/>
            <person name="Tsugane M."/>
            <person name="Tsuji K."/>
            <person name="Ueda S."/>
            <person name="Waki K."/>
            <person name="Yamagata H."/>
            <person name="Yamamoto M."/>
            <person name="Yamamoto S."/>
            <person name="Yamane H."/>
            <person name="Yoshiki S."/>
            <person name="Yoshihara R."/>
            <person name="Yukawa K."/>
            <person name="Zhong H."/>
            <person name="Yano M."/>
            <person name="Yuan Q."/>
            <person name="Ouyang S."/>
            <person name="Liu J."/>
            <person name="Jones K.M."/>
            <person name="Gansberger K."/>
            <person name="Moffat K."/>
            <person name="Hill J."/>
            <person name="Bera J."/>
            <person name="Fadrosh D."/>
            <person name="Jin S."/>
            <person name="Johri S."/>
            <person name="Kim M."/>
            <person name="Overton L."/>
            <person name="Reardon M."/>
            <person name="Tsitrin T."/>
            <person name="Vuong H."/>
            <person name="Weaver B."/>
            <person name="Ciecko A."/>
            <person name="Tallon L."/>
            <person name="Jackson J."/>
            <person name="Pai G."/>
            <person name="Aken S.V."/>
            <person name="Utterback T."/>
            <person name="Reidmuller S."/>
            <person name="Feldblyum T."/>
            <person name="Hsiao J."/>
            <person name="Zismann V."/>
            <person name="Iobst S."/>
            <person name="de Vazeille A.R."/>
            <person name="Buell C.R."/>
            <person name="Ying K."/>
            <person name="Li Y."/>
            <person name="Lu T."/>
            <person name="Huang Y."/>
            <person name="Zhao Q."/>
            <person name="Feng Q."/>
            <person name="Zhang L."/>
            <person name="Zhu J."/>
            <person name="Weng Q."/>
            <person name="Mu J."/>
            <person name="Lu Y."/>
            <person name="Fan D."/>
            <person name="Liu Y."/>
            <person name="Guan J."/>
            <person name="Zhang Y."/>
            <person name="Yu S."/>
            <person name="Liu X."/>
            <person name="Zhang Y."/>
            <person name="Hong G."/>
            <person name="Han B."/>
            <person name="Choisne N."/>
            <person name="Demange N."/>
            <person name="Orjeda G."/>
            <person name="Samain S."/>
            <person name="Cattolico L."/>
            <person name="Pelletier E."/>
            <person name="Couloux A."/>
            <person name="Segurens B."/>
            <person name="Wincker P."/>
            <person name="D'Hont A."/>
            <person name="Scarpelli C."/>
            <person name="Weissenbach J."/>
            <person name="Salanoubat M."/>
            <person name="Quetier F."/>
            <person name="Yu Y."/>
            <person name="Kim H.R."/>
            <person name="Rambo T."/>
            <person name="Currie J."/>
            <person name="Collura K."/>
            <person name="Luo M."/>
            <person name="Yang T."/>
            <person name="Ammiraju J.S.S."/>
            <person name="Engler F."/>
            <person name="Soderlund C."/>
            <person name="Wing R.A."/>
            <person name="Palmer L.E."/>
            <person name="de la Bastide M."/>
            <person name="Spiegel L."/>
            <person name="Nascimento L."/>
            <person name="Zutavern T."/>
            <person name="O'Shaughnessy A."/>
            <person name="Dike S."/>
            <person name="Dedhia N."/>
            <person name="Preston R."/>
            <person name="Balija V."/>
            <person name="McCombie W.R."/>
            <person name="Chow T."/>
            <person name="Chen H."/>
            <person name="Chung M."/>
            <person name="Chen C."/>
            <person name="Shaw J."/>
            <person name="Wu H."/>
            <person name="Hsiao K."/>
            <person name="Chao Y."/>
            <person name="Chu M."/>
            <person name="Cheng C."/>
            <person name="Hour A."/>
            <person name="Lee P."/>
            <person name="Lin S."/>
            <person name="Lin Y."/>
            <person name="Liou J."/>
            <person name="Liu S."/>
            <person name="Hsing Y."/>
            <person name="Raghuvanshi S."/>
            <person name="Mohanty A."/>
            <person name="Bharti A.K."/>
            <person name="Gaur A."/>
            <person name="Gupta V."/>
            <person name="Kumar D."/>
            <person name="Ravi V."/>
            <person name="Vij S."/>
            <person name="Kapur A."/>
            <person name="Khurana P."/>
            <person name="Khurana P."/>
            <person name="Khurana J.P."/>
            <person name="Tyagi A.K."/>
            <person name="Gaikwad K."/>
            <person name="Singh A."/>
            <person name="Dalal V."/>
            <person name="Srivastava S."/>
            <person name="Dixit A."/>
            <person name="Pal A.K."/>
            <person name="Ghazi I.A."/>
            <person name="Yadav M."/>
            <person name="Pandit A."/>
            <person name="Bhargava A."/>
            <person name="Sureshbabu K."/>
            <person name="Batra K."/>
            <person name="Sharma T.R."/>
            <person name="Mohapatra T."/>
            <person name="Singh N.K."/>
            <person name="Messing J."/>
            <person name="Nelson A.B."/>
            <person name="Fuks G."/>
            <person name="Kavchok S."/>
            <person name="Keizer G."/>
            <person name="Linton E."/>
            <person name="Llaca V."/>
            <person name="Song R."/>
            <person name="Tanyolac B."/>
            <person name="Young S."/>
            <person name="Ho-Il K."/>
            <person name="Hahn J.H."/>
            <person name="Sangsakoo G."/>
            <person name="Vanavichit A."/>
            <person name="de Mattos Luiz.A.T."/>
            <person name="Zimmer P.D."/>
            <person name="Malone G."/>
            <person name="Dellagostin O."/>
            <person name="de Oliveira A.C."/>
            <person name="Bevan M."/>
            <person name="Bancroft I."/>
            <person name="Minx P."/>
            <person name="Cordum H."/>
            <person name="Wilson R."/>
            <person name="Cheng Z."/>
            <person name="Jin W."/>
            <person name="Jiang J."/>
            <person name="Leong S.A."/>
            <person name="Iwama H."/>
            <person name="Gojobori T."/>
            <person name="Itoh T."/>
            <person name="Niimura Y."/>
            <person name="Fujii Y."/>
            <person name="Habara T."/>
            <person name="Sakai H."/>
            <person name="Sato Y."/>
            <person name="Wilson G."/>
            <person name="Kumar K."/>
            <person name="McCouch S."/>
            <person name="Juretic N."/>
            <person name="Hoen D."/>
            <person name="Wright S."/>
            <person name="Bruskiewich R."/>
            <person name="Bureau T."/>
            <person name="Miyao A."/>
            <person name="Hirochika H."/>
            <person name="Nishikawa T."/>
            <person name="Kadowaki K."/>
            <person name="Sugiura M."/>
            <person name="Burr B."/>
            <person name="Sasaki T."/>
        </authorList>
    </citation>
    <scope>NUCLEOTIDE SEQUENCE [LARGE SCALE GENOMIC DNA]</scope>
    <source>
        <strain evidence="3">cv. Nipponbare</strain>
    </source>
</reference>
<protein>
    <submittedName>
        <fullName evidence="2">Os02g0783050 protein</fullName>
    </submittedName>
</protein>
<feature type="compositionally biased region" description="Basic and acidic residues" evidence="1">
    <location>
        <begin position="189"/>
        <end position="218"/>
    </location>
</feature>
<sequence length="218" mass="22778">MDRDAGVLVRVGPALGRDGVLLARAGPPGPDLAALDDRRGVAEDEVHRAGDVVGGVELPVGVHVERVLVRLNAAIVHDREVAADAQRHRLALPRPGTVHDRQALGYKPRPVRTDGGGGVGGVAAGDAPVAGDDRLPLAVAEQHHVLLLARDAHALLVPPSLHVDHLSAPSAAAAAARRGVVRRRRRRGHGGDRVADARVRPAAVEGHHGVRRDGARRG</sequence>
<organism evidence="2 3">
    <name type="scientific">Oryza sativa subsp. japonica</name>
    <name type="common">Rice</name>
    <dbReference type="NCBI Taxonomy" id="39947"/>
    <lineage>
        <taxon>Eukaryota</taxon>
        <taxon>Viridiplantae</taxon>
        <taxon>Streptophyta</taxon>
        <taxon>Embryophyta</taxon>
        <taxon>Tracheophyta</taxon>
        <taxon>Spermatophyta</taxon>
        <taxon>Magnoliopsida</taxon>
        <taxon>Liliopsida</taxon>
        <taxon>Poales</taxon>
        <taxon>Poaceae</taxon>
        <taxon>BOP clade</taxon>
        <taxon>Oryzoideae</taxon>
        <taxon>Oryzeae</taxon>
        <taxon>Oryzinae</taxon>
        <taxon>Oryza</taxon>
        <taxon>Oryza sativa</taxon>
    </lineage>
</organism>
<evidence type="ECO:0000313" key="2">
    <source>
        <dbReference type="EMBL" id="BAS81249.1"/>
    </source>
</evidence>
<dbReference type="AlphaFoldDB" id="A0A0N7KG77"/>
<feature type="compositionally biased region" description="Basic residues" evidence="1">
    <location>
        <begin position="179"/>
        <end position="188"/>
    </location>
</feature>
<dbReference type="Gramene" id="Os02t0783050-00">
    <property type="protein sequence ID" value="Os02t0783050-00"/>
    <property type="gene ID" value="Os02g0783050"/>
</dbReference>
<proteinExistence type="predicted"/>
<keyword evidence="3" id="KW-1185">Reference proteome</keyword>
<reference evidence="2 3" key="3">
    <citation type="journal article" date="2013" name="Rice">
        <title>Improvement of the Oryza sativa Nipponbare reference genome using next generation sequence and optical map data.</title>
        <authorList>
            <person name="Kawahara Y."/>
            <person name="de la Bastide M."/>
            <person name="Hamilton J.P."/>
            <person name="Kanamori H."/>
            <person name="McCombie W.R."/>
            <person name="Ouyang S."/>
            <person name="Schwartz D.C."/>
            <person name="Tanaka T."/>
            <person name="Wu J."/>
            <person name="Zhou S."/>
            <person name="Childs K.L."/>
            <person name="Davidson R.M."/>
            <person name="Lin H."/>
            <person name="Quesada-Ocampo L."/>
            <person name="Vaillancourt B."/>
            <person name="Sakai H."/>
            <person name="Lee S.S."/>
            <person name="Kim J."/>
            <person name="Numa H."/>
            <person name="Itoh T."/>
            <person name="Buell C.R."/>
            <person name="Matsumoto T."/>
        </authorList>
    </citation>
    <scope>NUCLEOTIDE SEQUENCE [LARGE SCALE GENOMIC DNA]</scope>
    <source>
        <strain evidence="3">cv. Nipponbare</strain>
    </source>
</reference>
<feature type="region of interest" description="Disordered" evidence="1">
    <location>
        <begin position="99"/>
        <end position="118"/>
    </location>
</feature>
<gene>
    <name evidence="2" type="ordered locus">Os02g0783050</name>
    <name evidence="2" type="ORF">OSNPB_020783050</name>
</gene>
<dbReference type="EMBL" id="AP014958">
    <property type="protein sequence ID" value="BAS81249.1"/>
    <property type="molecule type" value="Genomic_DNA"/>
</dbReference>
<evidence type="ECO:0000313" key="3">
    <source>
        <dbReference type="Proteomes" id="UP000059680"/>
    </source>
</evidence>